<organism evidence="1 3">
    <name type="scientific">Cucumis melo var. makuwa</name>
    <name type="common">Oriental melon</name>
    <dbReference type="NCBI Taxonomy" id="1194695"/>
    <lineage>
        <taxon>Eukaryota</taxon>
        <taxon>Viridiplantae</taxon>
        <taxon>Streptophyta</taxon>
        <taxon>Embryophyta</taxon>
        <taxon>Tracheophyta</taxon>
        <taxon>Spermatophyta</taxon>
        <taxon>Magnoliopsida</taxon>
        <taxon>eudicotyledons</taxon>
        <taxon>Gunneridae</taxon>
        <taxon>Pentapetalae</taxon>
        <taxon>rosids</taxon>
        <taxon>fabids</taxon>
        <taxon>Cucurbitales</taxon>
        <taxon>Cucurbitaceae</taxon>
        <taxon>Benincaseae</taxon>
        <taxon>Cucumis</taxon>
    </lineage>
</organism>
<gene>
    <name evidence="2" type="ORF">E5676_scaffold344G00230</name>
    <name evidence="1" type="ORF">E6C27_scaffold62G00370</name>
</gene>
<evidence type="ECO:0000313" key="3">
    <source>
        <dbReference type="Proteomes" id="UP000321393"/>
    </source>
</evidence>
<dbReference type="Proteomes" id="UP000321393">
    <property type="component" value="Unassembled WGS sequence"/>
</dbReference>
<comment type="caution">
    <text evidence="1">The sequence shown here is derived from an EMBL/GenBank/DDBJ whole genome shotgun (WGS) entry which is preliminary data.</text>
</comment>
<evidence type="ECO:0000313" key="1">
    <source>
        <dbReference type="EMBL" id="KAA0065960.1"/>
    </source>
</evidence>
<dbReference type="EMBL" id="SSTE01000977">
    <property type="protein sequence ID" value="KAA0065960.1"/>
    <property type="molecule type" value="Genomic_DNA"/>
</dbReference>
<protein>
    <submittedName>
        <fullName evidence="1">Gypsy-like retrotransposase</fullName>
    </submittedName>
</protein>
<sequence length="286" mass="32400">MLEEDKDFSRPQHLVTLAVFFPTGFRWDHQDENPYVIACYAINAMEEESIPPKSLGEKRVSKDLSRFNMNNLLSLPQETKTILIDALLNSGASSSSAPTITYESTPYSISIDFSDEDLLFDLNFILDPDMILDTFENKESTGFSSIMDQLSTKCRSRGDASTGTTKSMILMDEKTSNPPVLYYVPLSRSKKGESPFVESPKDLKVGDIEVLKKSFTPLLTKITKQEKKIDLAEANMPQRRTIDGFDPKAYKLMVKASYDFIAHTEFKSLKIHEQLEPSLTQKKLLR</sequence>
<evidence type="ECO:0000313" key="4">
    <source>
        <dbReference type="Proteomes" id="UP000321947"/>
    </source>
</evidence>
<proteinExistence type="predicted"/>
<dbReference type="OrthoDB" id="8944635at2759"/>
<evidence type="ECO:0000313" key="2">
    <source>
        <dbReference type="EMBL" id="TYK30269.1"/>
    </source>
</evidence>
<dbReference type="EMBL" id="SSTD01000679">
    <property type="protein sequence ID" value="TYK30269.1"/>
    <property type="molecule type" value="Genomic_DNA"/>
</dbReference>
<dbReference type="AlphaFoldDB" id="A0A5A7VFH5"/>
<name>A0A5A7VFH5_CUCMM</name>
<dbReference type="Proteomes" id="UP000321947">
    <property type="component" value="Unassembled WGS sequence"/>
</dbReference>
<accession>A0A5A7VFH5</accession>
<reference evidence="3 4" key="1">
    <citation type="submission" date="2019-08" db="EMBL/GenBank/DDBJ databases">
        <title>Draft genome sequences of two oriental melons (Cucumis melo L. var makuwa).</title>
        <authorList>
            <person name="Kwon S.-Y."/>
        </authorList>
    </citation>
    <scope>NUCLEOTIDE SEQUENCE [LARGE SCALE GENOMIC DNA]</scope>
    <source>
        <strain evidence="4">cv. Chang Bougi</strain>
        <strain evidence="3">cv. SW 3</strain>
        <tissue evidence="1">Leaf</tissue>
    </source>
</reference>